<dbReference type="Pfam" id="PF19660">
    <property type="entry name" value="DUF6163"/>
    <property type="match status" value="1"/>
</dbReference>
<feature type="transmembrane region" description="Helical" evidence="1">
    <location>
        <begin position="20"/>
        <end position="40"/>
    </location>
</feature>
<feature type="transmembrane region" description="Helical" evidence="1">
    <location>
        <begin position="109"/>
        <end position="133"/>
    </location>
</feature>
<keyword evidence="1" id="KW-1133">Transmembrane helix</keyword>
<dbReference type="InterPro" id="IPR046161">
    <property type="entry name" value="DUF6163"/>
</dbReference>
<dbReference type="EMBL" id="LZTJ01000012">
    <property type="protein sequence ID" value="OBP76651.1"/>
    <property type="molecule type" value="Genomic_DNA"/>
</dbReference>
<dbReference type="Proteomes" id="UP000093748">
    <property type="component" value="Unassembled WGS sequence"/>
</dbReference>
<evidence type="ECO:0000313" key="3">
    <source>
        <dbReference type="Proteomes" id="UP000093748"/>
    </source>
</evidence>
<protein>
    <recommendedName>
        <fullName evidence="4">Permeases of the major facilitator superfamily</fullName>
    </recommendedName>
</protein>
<dbReference type="OrthoDB" id="7843623at2"/>
<dbReference type="RefSeq" id="WP_032929879.1">
    <property type="nucleotide sequence ID" value="NZ_LZTH01000045.1"/>
</dbReference>
<feature type="transmembrane region" description="Helical" evidence="1">
    <location>
        <begin position="60"/>
        <end position="80"/>
    </location>
</feature>
<organism evidence="2 3">
    <name type="scientific">Rhizobium loti</name>
    <name type="common">Mesorhizobium loti</name>
    <dbReference type="NCBI Taxonomy" id="381"/>
    <lineage>
        <taxon>Bacteria</taxon>
        <taxon>Pseudomonadati</taxon>
        <taxon>Pseudomonadota</taxon>
        <taxon>Alphaproteobacteria</taxon>
        <taxon>Hyphomicrobiales</taxon>
        <taxon>Phyllobacteriaceae</taxon>
        <taxon>Mesorhizobium</taxon>
    </lineage>
</organism>
<keyword evidence="1" id="KW-0812">Transmembrane</keyword>
<feature type="transmembrane region" description="Helical" evidence="1">
    <location>
        <begin position="87"/>
        <end position="103"/>
    </location>
</feature>
<keyword evidence="1" id="KW-0472">Membrane</keyword>
<evidence type="ECO:0008006" key="4">
    <source>
        <dbReference type="Google" id="ProtNLM"/>
    </source>
</evidence>
<proteinExistence type="predicted"/>
<comment type="caution">
    <text evidence="2">The sequence shown here is derived from an EMBL/GenBank/DDBJ whole genome shotgun (WGS) entry which is preliminary data.</text>
</comment>
<evidence type="ECO:0000313" key="2">
    <source>
        <dbReference type="EMBL" id="OBP76651.1"/>
    </source>
</evidence>
<name>A0A1A5HVB3_RHILI</name>
<sequence length="140" mass="16111">MSEVTSRRVVLQPSTVEVIFAWFQRVIAGYCLLFGILYWIKLIGFYPGPLWRFDLMPVHWQVAAVVLAVFFPFAAAGLWMLASWGPVIWFICAVTETVMYAGFPELFGHRLLVVISHAAVALLYIVFRVVIWLQKRPVRH</sequence>
<dbReference type="AlphaFoldDB" id="A0A1A5HVB3"/>
<accession>A0A1A5HVB3</accession>
<dbReference type="GeneID" id="66684578"/>
<reference evidence="3" key="1">
    <citation type="submission" date="2016-06" db="EMBL/GenBank/DDBJ databases">
        <title>NZP2037 Pacbio-Illumina hybrid assembly.</title>
        <authorList>
            <person name="Ramsay J.P."/>
        </authorList>
    </citation>
    <scope>NUCLEOTIDE SEQUENCE [LARGE SCALE GENOMIC DNA]</scope>
    <source>
        <strain evidence="3">R7ANS::ICEMlSym2042</strain>
    </source>
</reference>
<evidence type="ECO:0000256" key="1">
    <source>
        <dbReference type="SAM" id="Phobius"/>
    </source>
</evidence>
<gene>
    <name evidence="2" type="ORF">BAE39_11105</name>
</gene>